<evidence type="ECO:0000256" key="1">
    <source>
        <dbReference type="SAM" id="SignalP"/>
    </source>
</evidence>
<evidence type="ECO:0000313" key="2">
    <source>
        <dbReference type="EMBL" id="MBB3997783.1"/>
    </source>
</evidence>
<dbReference type="Proteomes" id="UP000542776">
    <property type="component" value="Unassembled WGS sequence"/>
</dbReference>
<proteinExistence type="predicted"/>
<comment type="caution">
    <text evidence="2">The sequence shown here is derived from an EMBL/GenBank/DDBJ whole genome shotgun (WGS) entry which is preliminary data.</text>
</comment>
<accession>A0A7W6EGE3</accession>
<dbReference type="InterPro" id="IPR009642">
    <property type="entry name" value="DUF1236"/>
</dbReference>
<protein>
    <recommendedName>
        <fullName evidence="4">DUF1236 domain-containing protein</fullName>
    </recommendedName>
</protein>
<keyword evidence="1" id="KW-0732">Signal</keyword>
<dbReference type="RefSeq" id="WP_183199314.1">
    <property type="nucleotide sequence ID" value="NZ_JACIEK010000002.1"/>
</dbReference>
<dbReference type="Pfam" id="PF06823">
    <property type="entry name" value="DUF1236"/>
    <property type="match status" value="1"/>
</dbReference>
<keyword evidence="3" id="KW-1185">Reference proteome</keyword>
<evidence type="ECO:0000313" key="3">
    <source>
        <dbReference type="Proteomes" id="UP000542776"/>
    </source>
</evidence>
<organism evidence="2 3">
    <name type="scientific">Aureimonas pseudogalii</name>
    <dbReference type="NCBI Taxonomy" id="1744844"/>
    <lineage>
        <taxon>Bacteria</taxon>
        <taxon>Pseudomonadati</taxon>
        <taxon>Pseudomonadota</taxon>
        <taxon>Alphaproteobacteria</taxon>
        <taxon>Hyphomicrobiales</taxon>
        <taxon>Aurantimonadaceae</taxon>
        <taxon>Aureimonas</taxon>
    </lineage>
</organism>
<gene>
    <name evidence="2" type="ORF">GGR04_001619</name>
</gene>
<feature type="signal peptide" evidence="1">
    <location>
        <begin position="1"/>
        <end position="26"/>
    </location>
</feature>
<name>A0A7W6EGE3_9HYPH</name>
<sequence length="103" mass="10996">MSQIRHDLLRFLRAGALGATAIVALAGADAARAQTGETVNVHQYAVDHPVADVSIPFTPSLGASVPQSVQLATIGENPVYGYFYYEGRPIIVEMATRAVVRLD</sequence>
<feature type="chain" id="PRO_5031362775" description="DUF1236 domain-containing protein" evidence="1">
    <location>
        <begin position="27"/>
        <end position="103"/>
    </location>
</feature>
<reference evidence="2 3" key="1">
    <citation type="submission" date="2020-08" db="EMBL/GenBank/DDBJ databases">
        <title>Genomic Encyclopedia of Type Strains, Phase IV (KMG-IV): sequencing the most valuable type-strain genomes for metagenomic binning, comparative biology and taxonomic classification.</title>
        <authorList>
            <person name="Goeker M."/>
        </authorList>
    </citation>
    <scope>NUCLEOTIDE SEQUENCE [LARGE SCALE GENOMIC DNA]</scope>
    <source>
        <strain evidence="2 3">DSM 102238</strain>
    </source>
</reference>
<evidence type="ECO:0008006" key="4">
    <source>
        <dbReference type="Google" id="ProtNLM"/>
    </source>
</evidence>
<dbReference type="AlphaFoldDB" id="A0A7W6EGE3"/>
<dbReference type="EMBL" id="JACIEK010000002">
    <property type="protein sequence ID" value="MBB3997783.1"/>
    <property type="molecule type" value="Genomic_DNA"/>
</dbReference>